<dbReference type="EC" id="3.4.24.-" evidence="9"/>
<comment type="caution">
    <text evidence="14">The sequence shown here is derived from an EMBL/GenBank/DDBJ whole genome shotgun (WGS) entry which is preliminary data.</text>
</comment>
<dbReference type="Gene3D" id="3.10.170.10">
    <property type="match status" value="1"/>
</dbReference>
<evidence type="ECO:0000256" key="4">
    <source>
        <dbReference type="ARBA" id="ARBA00022729"/>
    </source>
</evidence>
<evidence type="ECO:0000256" key="2">
    <source>
        <dbReference type="ARBA" id="ARBA00022670"/>
    </source>
</evidence>
<dbReference type="InterPro" id="IPR001570">
    <property type="entry name" value="Peptidase_M4_C_domain"/>
</dbReference>
<evidence type="ECO:0000256" key="8">
    <source>
        <dbReference type="PIRSR" id="PIRSR623612-1"/>
    </source>
</evidence>
<reference evidence="14" key="1">
    <citation type="submission" date="2020-11" db="EMBL/GenBank/DDBJ databases">
        <title>Sequencing the genomes of 1000 actinobacteria strains.</title>
        <authorList>
            <person name="Klenk H.-P."/>
        </authorList>
    </citation>
    <scope>NUCLEOTIDE SEQUENCE</scope>
    <source>
        <strain evidence="14">DSM 45356</strain>
    </source>
</reference>
<dbReference type="Pfam" id="PF07504">
    <property type="entry name" value="FTP"/>
    <property type="match status" value="1"/>
</dbReference>
<dbReference type="InterPro" id="IPR011096">
    <property type="entry name" value="FTP_domain"/>
</dbReference>
<name>A0A8J7GBC0_9ACTN</name>
<feature type="domain" description="FTP" evidence="13">
    <location>
        <begin position="38"/>
        <end position="81"/>
    </location>
</feature>
<dbReference type="Pfam" id="PF01447">
    <property type="entry name" value="Peptidase_M4"/>
    <property type="match status" value="1"/>
</dbReference>
<dbReference type="InterPro" id="IPR050728">
    <property type="entry name" value="Zinc_Metalloprotease_M4"/>
</dbReference>
<keyword evidence="9" id="KW-0964">Secreted</keyword>
<dbReference type="PANTHER" id="PTHR33794:SF1">
    <property type="entry name" value="BACILLOLYSIN"/>
    <property type="match status" value="1"/>
</dbReference>
<feature type="compositionally biased region" description="Polar residues" evidence="10">
    <location>
        <begin position="222"/>
        <end position="237"/>
    </location>
</feature>
<dbReference type="SUPFAM" id="SSF55486">
    <property type="entry name" value="Metalloproteases ('zincins'), catalytic domain"/>
    <property type="match status" value="1"/>
</dbReference>
<evidence type="ECO:0000256" key="9">
    <source>
        <dbReference type="RuleBase" id="RU366073"/>
    </source>
</evidence>
<accession>A0A8J7GBC0</accession>
<feature type="signal peptide" evidence="9">
    <location>
        <begin position="1"/>
        <end position="25"/>
    </location>
</feature>
<evidence type="ECO:0000259" key="13">
    <source>
        <dbReference type="Pfam" id="PF07504"/>
    </source>
</evidence>
<dbReference type="PRINTS" id="PR00730">
    <property type="entry name" value="THERMOLYSIN"/>
</dbReference>
<dbReference type="GO" id="GO:0005576">
    <property type="term" value="C:extracellular region"/>
    <property type="evidence" value="ECO:0007669"/>
    <property type="project" value="UniProtKB-SubCell"/>
</dbReference>
<comment type="subcellular location">
    <subcellularLocation>
        <location evidence="9">Secreted</location>
    </subcellularLocation>
</comment>
<evidence type="ECO:0000313" key="15">
    <source>
        <dbReference type="Proteomes" id="UP000622552"/>
    </source>
</evidence>
<proteinExistence type="inferred from homology"/>
<dbReference type="InterPro" id="IPR023612">
    <property type="entry name" value="Peptidase_M4"/>
</dbReference>
<sequence length="519" mass="54013">MRPTRLAPVVAGAALALVFTGPATASAPAESSARGAEALVVTDSVTDPDGSRHVHYDRTYAGLPVLGGDLIVHYAPDGTVRGTDRLGPVEVRLSSVTPTVAARDAAGLAAPGLVAGTATPRLVVWATGDAQALAWETTISGVDSDGTPSEAHVISDARSGGQLDRWEAVTTFAPRGTTATGSDAARSATIGDAGTGTGYYDGPVALTTTKSGASYQLKDPSRGNQSTVDMNNATTGAGTLFTDPDNKWGDGTVANRQSTGVDVQYGAAMTWDFYKTTYGRNGIKDNGKGAMSKAHYGRNYVNAFWNDGCFCMTYGDGAQNKHPLTALDVAGHEMSHGVTSATAKLRYSGESGGLNEANSDIFGTMVEFYAKNSKDVGDYLIGEKVDIFGTGKPLRYMDDPKKDGQSLSCWKVGAGNSDVHYSSGIGNHFFYLLSEGSGAKTINGVSYNSPTCDGSKVTGIGRDAAAKIWYTALTKYMTATTTYKDARAATLKAATDLYGATSAQYKAVDASWKGVAVTA</sequence>
<dbReference type="Gene3D" id="1.10.390.10">
    <property type="entry name" value="Neutral Protease Domain 2"/>
    <property type="match status" value="1"/>
</dbReference>
<dbReference type="CDD" id="cd09597">
    <property type="entry name" value="M4_TLP"/>
    <property type="match status" value="1"/>
</dbReference>
<feature type="chain" id="PRO_5035338552" description="Neutral metalloproteinase" evidence="9">
    <location>
        <begin position="26"/>
        <end position="519"/>
    </location>
</feature>
<evidence type="ECO:0000256" key="5">
    <source>
        <dbReference type="ARBA" id="ARBA00022801"/>
    </source>
</evidence>
<dbReference type="GO" id="GO:0046872">
    <property type="term" value="F:metal ion binding"/>
    <property type="evidence" value="ECO:0007669"/>
    <property type="project" value="UniProtKB-UniRule"/>
</dbReference>
<keyword evidence="15" id="KW-1185">Reference proteome</keyword>
<feature type="region of interest" description="Disordered" evidence="10">
    <location>
        <begin position="215"/>
        <end position="254"/>
    </location>
</feature>
<evidence type="ECO:0000256" key="7">
    <source>
        <dbReference type="ARBA" id="ARBA00023049"/>
    </source>
</evidence>
<comment type="function">
    <text evidence="9">Extracellular zinc metalloprotease.</text>
</comment>
<evidence type="ECO:0000256" key="1">
    <source>
        <dbReference type="ARBA" id="ARBA00009388"/>
    </source>
</evidence>
<dbReference type="PANTHER" id="PTHR33794">
    <property type="entry name" value="BACILLOLYSIN"/>
    <property type="match status" value="1"/>
</dbReference>
<evidence type="ECO:0000259" key="11">
    <source>
        <dbReference type="Pfam" id="PF01447"/>
    </source>
</evidence>
<evidence type="ECO:0000256" key="3">
    <source>
        <dbReference type="ARBA" id="ARBA00022723"/>
    </source>
</evidence>
<dbReference type="AlphaFoldDB" id="A0A8J7GBC0"/>
<feature type="active site" description="Proton donor" evidence="8">
    <location>
        <position position="420"/>
    </location>
</feature>
<dbReference type="RefSeq" id="WP_197001547.1">
    <property type="nucleotide sequence ID" value="NZ_BONS01000033.1"/>
</dbReference>
<dbReference type="GO" id="GO:0004222">
    <property type="term" value="F:metalloendopeptidase activity"/>
    <property type="evidence" value="ECO:0007669"/>
    <property type="project" value="UniProtKB-UniRule"/>
</dbReference>
<keyword evidence="5 9" id="KW-0378">Hydrolase</keyword>
<dbReference type="Gene3D" id="3.10.450.490">
    <property type="match status" value="1"/>
</dbReference>
<keyword evidence="2 9" id="KW-0645">Protease</keyword>
<dbReference type="Proteomes" id="UP000622552">
    <property type="component" value="Unassembled WGS sequence"/>
</dbReference>
<evidence type="ECO:0000259" key="12">
    <source>
        <dbReference type="Pfam" id="PF02868"/>
    </source>
</evidence>
<keyword evidence="7 9" id="KW-0482">Metalloprotease</keyword>
<feature type="active site" evidence="8">
    <location>
        <position position="333"/>
    </location>
</feature>
<organism evidence="14 15">
    <name type="scientific">Longispora fulva</name>
    <dbReference type="NCBI Taxonomy" id="619741"/>
    <lineage>
        <taxon>Bacteria</taxon>
        <taxon>Bacillati</taxon>
        <taxon>Actinomycetota</taxon>
        <taxon>Actinomycetes</taxon>
        <taxon>Micromonosporales</taxon>
        <taxon>Micromonosporaceae</taxon>
        <taxon>Longispora</taxon>
    </lineage>
</organism>
<keyword evidence="3" id="KW-0479">Metal-binding</keyword>
<comment type="cofactor">
    <cofactor evidence="9">
        <name>Zn(2+)</name>
        <dbReference type="ChEBI" id="CHEBI:29105"/>
    </cofactor>
</comment>
<feature type="domain" description="Peptidase M4" evidence="11">
    <location>
        <begin position="194"/>
        <end position="340"/>
    </location>
</feature>
<gene>
    <name evidence="14" type="ORF">IW245_000485</name>
</gene>
<evidence type="ECO:0000256" key="6">
    <source>
        <dbReference type="ARBA" id="ARBA00022833"/>
    </source>
</evidence>
<dbReference type="Pfam" id="PF02868">
    <property type="entry name" value="Peptidase_M4_C"/>
    <property type="match status" value="1"/>
</dbReference>
<keyword evidence="6 9" id="KW-0862">Zinc</keyword>
<comment type="similarity">
    <text evidence="1 9">Belongs to the peptidase M4 family.</text>
</comment>
<dbReference type="EMBL" id="JADOUF010000001">
    <property type="protein sequence ID" value="MBG6134291.1"/>
    <property type="molecule type" value="Genomic_DNA"/>
</dbReference>
<dbReference type="GO" id="GO:0006508">
    <property type="term" value="P:proteolysis"/>
    <property type="evidence" value="ECO:0007669"/>
    <property type="project" value="UniProtKB-KW"/>
</dbReference>
<dbReference type="InterPro" id="IPR027268">
    <property type="entry name" value="Peptidase_M4/M1_CTD_sf"/>
</dbReference>
<feature type="domain" description="Peptidase M4 C-terminal" evidence="12">
    <location>
        <begin position="343"/>
        <end position="517"/>
    </location>
</feature>
<evidence type="ECO:0000256" key="10">
    <source>
        <dbReference type="SAM" id="MobiDB-lite"/>
    </source>
</evidence>
<keyword evidence="4 9" id="KW-0732">Signal</keyword>
<dbReference type="InterPro" id="IPR013856">
    <property type="entry name" value="Peptidase_M4_domain"/>
</dbReference>
<evidence type="ECO:0000313" key="14">
    <source>
        <dbReference type="EMBL" id="MBG6134291.1"/>
    </source>
</evidence>
<protein>
    <recommendedName>
        <fullName evidence="9">Neutral metalloproteinase</fullName>
        <ecNumber evidence="9">3.4.24.-</ecNumber>
    </recommendedName>
</protein>